<name>G7YYT8_CLOSI</name>
<gene>
    <name evidence="2" type="ORF">CLF_113583</name>
</gene>
<dbReference type="AlphaFoldDB" id="G7YYT8"/>
<evidence type="ECO:0000313" key="2">
    <source>
        <dbReference type="EMBL" id="GAA58117.1"/>
    </source>
</evidence>
<dbReference type="EMBL" id="DF145362">
    <property type="protein sequence ID" value="GAA58117.1"/>
    <property type="molecule type" value="Genomic_DNA"/>
</dbReference>
<protein>
    <submittedName>
        <fullName evidence="2">Uncharacterized protein</fullName>
    </submittedName>
</protein>
<reference key="2">
    <citation type="submission" date="2011-10" db="EMBL/GenBank/DDBJ databases">
        <title>The genome and transcriptome sequence of Clonorchis sinensis provide insights into the carcinogenic liver fluke.</title>
        <authorList>
            <person name="Wang X."/>
            <person name="Huang Y."/>
            <person name="Chen W."/>
            <person name="Liu H."/>
            <person name="Guo L."/>
            <person name="Chen Y."/>
            <person name="Luo F."/>
            <person name="Zhou W."/>
            <person name="Sun J."/>
            <person name="Mao Q."/>
            <person name="Liang P."/>
            <person name="Zhou C."/>
            <person name="Tian Y."/>
            <person name="Men J."/>
            <person name="Lv X."/>
            <person name="Huang L."/>
            <person name="Zhou J."/>
            <person name="Hu Y."/>
            <person name="Li R."/>
            <person name="Zhang F."/>
            <person name="Lei H."/>
            <person name="Li X."/>
            <person name="Hu X."/>
            <person name="Liang C."/>
            <person name="Xu J."/>
            <person name="Wu Z."/>
            <person name="Yu X."/>
        </authorList>
    </citation>
    <scope>NUCLEOTIDE SEQUENCE</scope>
    <source>
        <strain>Henan</strain>
    </source>
</reference>
<feature type="region of interest" description="Disordered" evidence="1">
    <location>
        <begin position="440"/>
        <end position="489"/>
    </location>
</feature>
<organism evidence="2 3">
    <name type="scientific">Clonorchis sinensis</name>
    <name type="common">Chinese liver fluke</name>
    <dbReference type="NCBI Taxonomy" id="79923"/>
    <lineage>
        <taxon>Eukaryota</taxon>
        <taxon>Metazoa</taxon>
        <taxon>Spiralia</taxon>
        <taxon>Lophotrochozoa</taxon>
        <taxon>Platyhelminthes</taxon>
        <taxon>Trematoda</taxon>
        <taxon>Digenea</taxon>
        <taxon>Opisthorchiida</taxon>
        <taxon>Opisthorchiata</taxon>
        <taxon>Opisthorchiidae</taxon>
        <taxon>Clonorchis</taxon>
    </lineage>
</organism>
<feature type="region of interest" description="Disordered" evidence="1">
    <location>
        <begin position="250"/>
        <end position="274"/>
    </location>
</feature>
<evidence type="ECO:0000256" key="1">
    <source>
        <dbReference type="SAM" id="MobiDB-lite"/>
    </source>
</evidence>
<feature type="compositionally biased region" description="Basic and acidic residues" evidence="1">
    <location>
        <begin position="250"/>
        <end position="263"/>
    </location>
</feature>
<feature type="compositionally biased region" description="Polar residues" evidence="1">
    <location>
        <begin position="465"/>
        <end position="477"/>
    </location>
</feature>
<accession>G7YYT8</accession>
<sequence length="489" mass="54928">KSTTHPESDKLFCVLRGLKMIASTTICNGGTLFFSDIEVTSIFTLRIRAHRMGAVYHSLEQNGKEFDIFISLCKFPCYTKMAVQSSSNIPTKQNVTINIIVIIGDLFEKALREHVVRVASSRSTNAGFRYEYAYYRCNRRPFYETRDIRRSQQAKHITHKNITRSADCPANAAEVSYEHLTDRYVLLNPPSNKKENSIDKSMGLFILYVNAPNASCIGFQYIESNGHSTSTLTKVVQQSAWNRHFATSDRYHSVNDTPPEKQANRLPLGGGKGNPRVTQQWYLKPKWNTMQTRIPSRIPHHIQFRQGEQKPLNDGSEPDPRNIEPVPVGPQYIVCCPRLFASTSYELLSSVTGVKVVAQDPDSQSLKPDHSEPESPSYTQLATLIAGDSDVHTIAKEGRLQPNKPNTIRQIRKLLAGLKVQSSAKTSLMGAPPKELIGAATQRSKPQRDTFPVKPRQNAKETKRTQSCLNFLNNSKSGRPKGVIERAKK</sequence>
<dbReference type="Proteomes" id="UP000008909">
    <property type="component" value="Unassembled WGS sequence"/>
</dbReference>
<evidence type="ECO:0000313" key="3">
    <source>
        <dbReference type="Proteomes" id="UP000008909"/>
    </source>
</evidence>
<feature type="non-terminal residue" evidence="2">
    <location>
        <position position="1"/>
    </location>
</feature>
<proteinExistence type="predicted"/>
<keyword evidence="3" id="KW-1185">Reference proteome</keyword>
<reference evidence="2" key="1">
    <citation type="journal article" date="2011" name="Genome Biol.">
        <title>The draft genome of the carcinogenic human liver fluke Clonorchis sinensis.</title>
        <authorList>
            <person name="Wang X."/>
            <person name="Chen W."/>
            <person name="Huang Y."/>
            <person name="Sun J."/>
            <person name="Men J."/>
            <person name="Liu H."/>
            <person name="Luo F."/>
            <person name="Guo L."/>
            <person name="Lv X."/>
            <person name="Deng C."/>
            <person name="Zhou C."/>
            <person name="Fan Y."/>
            <person name="Li X."/>
            <person name="Huang L."/>
            <person name="Hu Y."/>
            <person name="Liang C."/>
            <person name="Hu X."/>
            <person name="Xu J."/>
            <person name="Yu X."/>
        </authorList>
    </citation>
    <scope>NUCLEOTIDE SEQUENCE [LARGE SCALE GENOMIC DNA]</scope>
    <source>
        <strain evidence="2">Henan</strain>
    </source>
</reference>